<reference evidence="1 2" key="1">
    <citation type="journal article" date="2015" name="Sci. Rep.">
        <title>Chromosome-level genome map provides insights into diverse defense mechanisms in the medicinal fungus Ganoderma sinense.</title>
        <authorList>
            <person name="Zhu Y."/>
            <person name="Xu J."/>
            <person name="Sun C."/>
            <person name="Zhou S."/>
            <person name="Xu H."/>
            <person name="Nelson D.R."/>
            <person name="Qian J."/>
            <person name="Song J."/>
            <person name="Luo H."/>
            <person name="Xiang L."/>
            <person name="Li Y."/>
            <person name="Xu Z."/>
            <person name="Ji A."/>
            <person name="Wang L."/>
            <person name="Lu S."/>
            <person name="Hayward A."/>
            <person name="Sun W."/>
            <person name="Li X."/>
            <person name="Schwartz D.C."/>
            <person name="Wang Y."/>
            <person name="Chen S."/>
        </authorList>
    </citation>
    <scope>NUCLEOTIDE SEQUENCE [LARGE SCALE GENOMIC DNA]</scope>
    <source>
        <strain evidence="1 2">ZZ0214-1</strain>
    </source>
</reference>
<evidence type="ECO:0000313" key="2">
    <source>
        <dbReference type="Proteomes" id="UP000230002"/>
    </source>
</evidence>
<gene>
    <name evidence="1" type="ORF">GSI_04997</name>
</gene>
<proteinExistence type="predicted"/>
<dbReference type="SUPFAM" id="SSF52047">
    <property type="entry name" value="RNI-like"/>
    <property type="match status" value="1"/>
</dbReference>
<sequence length="264" mass="29950">MFLSVKHLHLEDVSFRYFSDFAQIINSLRSLQSLVCYNVRWITLGVLPACMTQREGRAAAQTSLAPNLEELLIKSLRINGAERLVSALGSCLVKLCISIPYFDPSEGPLHAHTPTTTTELGIDLGHCSELEWLYIGANPTFLSYDGSSDLVSALLRSWRPKASVADPVVIFFMNDAQAFTRDAFVGVLRALGRIAEDWFRDVSGAENVPGVRQSVKVRVYDSEKWRGWWWDHVQACFPTWVRLKRLGVEFLMPRNEDEIWRDTV</sequence>
<dbReference type="EMBL" id="AYKW01000009">
    <property type="protein sequence ID" value="PIL32879.1"/>
    <property type="molecule type" value="Genomic_DNA"/>
</dbReference>
<protein>
    <recommendedName>
        <fullName evidence="3">F-box domain-containing protein</fullName>
    </recommendedName>
</protein>
<organism evidence="1 2">
    <name type="scientific">Ganoderma sinense ZZ0214-1</name>
    <dbReference type="NCBI Taxonomy" id="1077348"/>
    <lineage>
        <taxon>Eukaryota</taxon>
        <taxon>Fungi</taxon>
        <taxon>Dikarya</taxon>
        <taxon>Basidiomycota</taxon>
        <taxon>Agaricomycotina</taxon>
        <taxon>Agaricomycetes</taxon>
        <taxon>Polyporales</taxon>
        <taxon>Polyporaceae</taxon>
        <taxon>Ganoderma</taxon>
    </lineage>
</organism>
<evidence type="ECO:0008006" key="3">
    <source>
        <dbReference type="Google" id="ProtNLM"/>
    </source>
</evidence>
<comment type="caution">
    <text evidence="1">The sequence shown here is derived from an EMBL/GenBank/DDBJ whole genome shotgun (WGS) entry which is preliminary data.</text>
</comment>
<dbReference type="AlphaFoldDB" id="A0A2G8SGI0"/>
<accession>A0A2G8SGI0</accession>
<dbReference type="OrthoDB" id="10452545at2759"/>
<evidence type="ECO:0000313" key="1">
    <source>
        <dbReference type="EMBL" id="PIL32879.1"/>
    </source>
</evidence>
<keyword evidence="2" id="KW-1185">Reference proteome</keyword>
<dbReference type="Proteomes" id="UP000230002">
    <property type="component" value="Unassembled WGS sequence"/>
</dbReference>
<name>A0A2G8SGI0_9APHY</name>